<dbReference type="NCBIfam" id="TIGR00755">
    <property type="entry name" value="ksgA"/>
    <property type="match status" value="1"/>
</dbReference>
<dbReference type="Gene3D" id="1.10.8.100">
    <property type="entry name" value="Ribosomal RNA adenine dimethylase-like, domain 2"/>
    <property type="match status" value="1"/>
</dbReference>
<protein>
    <recommendedName>
        <fullName evidence="12">rRNA adenine N(6)-methyltransferase</fullName>
        <ecNumber evidence="12">2.1.1.-</ecNumber>
    </recommendedName>
</protein>
<feature type="binding site" evidence="11">
    <location>
        <position position="61"/>
    </location>
    <ligand>
        <name>S-adenosyl-L-methionine</name>
        <dbReference type="ChEBI" id="CHEBI:59789"/>
    </ligand>
</feature>
<dbReference type="SUPFAM" id="SSF53335">
    <property type="entry name" value="S-adenosyl-L-methionine-dependent methyltransferases"/>
    <property type="match status" value="1"/>
</dbReference>
<dbReference type="PROSITE" id="PS51689">
    <property type="entry name" value="SAM_RNA_A_N6_MT"/>
    <property type="match status" value="1"/>
</dbReference>
<keyword evidence="9" id="KW-0496">Mitochondrion</keyword>
<organism evidence="14">
    <name type="scientific">Timema monikensis</name>
    <dbReference type="NCBI Taxonomy" id="170555"/>
    <lineage>
        <taxon>Eukaryota</taxon>
        <taxon>Metazoa</taxon>
        <taxon>Ecdysozoa</taxon>
        <taxon>Arthropoda</taxon>
        <taxon>Hexapoda</taxon>
        <taxon>Insecta</taxon>
        <taxon>Pterygota</taxon>
        <taxon>Neoptera</taxon>
        <taxon>Polyneoptera</taxon>
        <taxon>Phasmatodea</taxon>
        <taxon>Timematodea</taxon>
        <taxon>Timematoidea</taxon>
        <taxon>Timematidae</taxon>
        <taxon>Timema</taxon>
    </lineage>
</organism>
<evidence type="ECO:0000256" key="10">
    <source>
        <dbReference type="ARBA" id="ARBA00023163"/>
    </source>
</evidence>
<keyword evidence="5 11" id="KW-0949">S-adenosyl-L-methionine</keyword>
<feature type="domain" description="Ribosomal RNA adenine methylase transferase N-terminal" evidence="13">
    <location>
        <begin position="41"/>
        <end position="232"/>
    </location>
</feature>
<feature type="binding site" evidence="11">
    <location>
        <position position="34"/>
    </location>
    <ligand>
        <name>S-adenosyl-L-methionine</name>
        <dbReference type="ChEBI" id="CHEBI:59789"/>
    </ligand>
</feature>
<evidence type="ECO:0000256" key="7">
    <source>
        <dbReference type="ARBA" id="ARBA00022946"/>
    </source>
</evidence>
<evidence type="ECO:0000256" key="11">
    <source>
        <dbReference type="PROSITE-ProRule" id="PRU01026"/>
    </source>
</evidence>
<keyword evidence="6 11" id="KW-0694">RNA-binding</keyword>
<dbReference type="PANTHER" id="PTHR11727:SF17">
    <property type="entry name" value="DIMETHYLADENOSINE TRANSFERASE 1, MITOCHONDRIAL"/>
    <property type="match status" value="1"/>
</dbReference>
<gene>
    <name evidence="14" type="ORF">TMSB3V08_LOCUS9778</name>
</gene>
<dbReference type="InterPro" id="IPR020598">
    <property type="entry name" value="rRNA_Ade_methylase_Trfase_N"/>
</dbReference>
<evidence type="ECO:0000256" key="3">
    <source>
        <dbReference type="ARBA" id="ARBA00022603"/>
    </source>
</evidence>
<feature type="binding site" evidence="11">
    <location>
        <position position="83"/>
    </location>
    <ligand>
        <name>S-adenosyl-L-methionine</name>
        <dbReference type="ChEBI" id="CHEBI:59789"/>
    </ligand>
</feature>
<name>A0A7R9EGE4_9NEOP</name>
<sequence length="344" mass="39727">MSAAKAVARLPPLPTVRDLVRLYRLRALRQLSQNFLMDQRLIDKIVKVAGRIKDGQVCEVGPGPGGITRSILNRAPERLLVIEKDQRFLPTLELLTEACENRLEVVIGDVMGFNMQKCFPEDFRKDWVDEQPNVHLIGNLPFSVSTPLIIKWLEAISERRSAWSYGRVGMTLTFQKEVAERMVAPVTTSQRCRLSIMCQNWCDVRHAFTIPGKAFVPKPDVDVGVVHFIPKIEPIIPLPFKLVEKVVRSIFSFRQKYSIRGAETLFPMGMREEFGMKMYSLADINPHTQPFHLTMNEFGRLCTVYEEFCRQDPRLYKYNPRARKVPQFEEIDDVEQELDTDRTQ</sequence>
<dbReference type="CDD" id="cd02440">
    <property type="entry name" value="AdoMet_MTases"/>
    <property type="match status" value="1"/>
</dbReference>
<dbReference type="FunFam" id="3.40.50.150:FF:000109">
    <property type="entry name" value="rRNA adenine N(6)-methyltransferase"/>
    <property type="match status" value="1"/>
</dbReference>
<dbReference type="GO" id="GO:0006391">
    <property type="term" value="P:transcription initiation at mitochondrial promoter"/>
    <property type="evidence" value="ECO:0007669"/>
    <property type="project" value="TreeGrafter"/>
</dbReference>
<keyword evidence="3 11" id="KW-0489">Methyltransferase</keyword>
<evidence type="ECO:0000313" key="14">
    <source>
        <dbReference type="EMBL" id="CAD7433090.1"/>
    </source>
</evidence>
<evidence type="ECO:0000256" key="9">
    <source>
        <dbReference type="ARBA" id="ARBA00023128"/>
    </source>
</evidence>
<comment type="similarity">
    <text evidence="11 12">Belongs to the class I-like SAM-binding methyltransferase superfamily. rRNA adenine N(6)-methyltransferase family.</text>
</comment>
<evidence type="ECO:0000256" key="12">
    <source>
        <dbReference type="RuleBase" id="RU362106"/>
    </source>
</evidence>
<dbReference type="GO" id="GO:0003723">
    <property type="term" value="F:RNA binding"/>
    <property type="evidence" value="ECO:0007669"/>
    <property type="project" value="UniProtKB-UniRule"/>
</dbReference>
<dbReference type="PANTHER" id="PTHR11727">
    <property type="entry name" value="DIMETHYLADENOSINE TRANSFERASE"/>
    <property type="match status" value="1"/>
</dbReference>
<feature type="binding site" evidence="11">
    <location>
        <position position="36"/>
    </location>
    <ligand>
        <name>S-adenosyl-L-methionine</name>
        <dbReference type="ChEBI" id="CHEBI:59789"/>
    </ligand>
</feature>
<dbReference type="InterPro" id="IPR011530">
    <property type="entry name" value="rRNA_adenine_dimethylase"/>
</dbReference>
<dbReference type="GO" id="GO:0005759">
    <property type="term" value="C:mitochondrial matrix"/>
    <property type="evidence" value="ECO:0007669"/>
    <property type="project" value="TreeGrafter"/>
</dbReference>
<dbReference type="EMBL" id="OB796124">
    <property type="protein sequence ID" value="CAD7433090.1"/>
    <property type="molecule type" value="Genomic_DNA"/>
</dbReference>
<dbReference type="Pfam" id="PF00398">
    <property type="entry name" value="RrnaAD"/>
    <property type="match status" value="1"/>
</dbReference>
<dbReference type="SMART" id="SM00650">
    <property type="entry name" value="rADc"/>
    <property type="match status" value="1"/>
</dbReference>
<keyword evidence="4 11" id="KW-0808">Transferase</keyword>
<evidence type="ECO:0000259" key="13">
    <source>
        <dbReference type="SMART" id="SM00650"/>
    </source>
</evidence>
<dbReference type="InterPro" id="IPR023165">
    <property type="entry name" value="rRNA_Ade_diMease-like_C"/>
</dbReference>
<proteinExistence type="inferred from homology"/>
<dbReference type="Gene3D" id="3.40.50.150">
    <property type="entry name" value="Vaccinia Virus protein VP39"/>
    <property type="match status" value="1"/>
</dbReference>
<dbReference type="InterPro" id="IPR001737">
    <property type="entry name" value="KsgA/Erm"/>
</dbReference>
<dbReference type="InterPro" id="IPR029063">
    <property type="entry name" value="SAM-dependent_MTases_sf"/>
</dbReference>
<evidence type="ECO:0000256" key="1">
    <source>
        <dbReference type="ARBA" id="ARBA00004173"/>
    </source>
</evidence>
<dbReference type="GO" id="GO:0000179">
    <property type="term" value="F:rRNA (adenine-N6,N6-)-dimethyltransferase activity"/>
    <property type="evidence" value="ECO:0007669"/>
    <property type="project" value="UniProtKB-UniRule"/>
</dbReference>
<evidence type="ECO:0000256" key="5">
    <source>
        <dbReference type="ARBA" id="ARBA00022691"/>
    </source>
</evidence>
<accession>A0A7R9EGE4</accession>
<keyword evidence="10" id="KW-0804">Transcription</keyword>
<keyword evidence="8" id="KW-0805">Transcription regulation</keyword>
<dbReference type="EC" id="2.1.1.-" evidence="12"/>
<feature type="binding site" evidence="11">
    <location>
        <position position="109"/>
    </location>
    <ligand>
        <name>S-adenosyl-L-methionine</name>
        <dbReference type="ChEBI" id="CHEBI:59789"/>
    </ligand>
</feature>
<comment type="subcellular location">
    <subcellularLocation>
        <location evidence="1">Mitochondrion</location>
    </subcellularLocation>
</comment>
<reference evidence="14" key="1">
    <citation type="submission" date="2020-11" db="EMBL/GenBank/DDBJ databases">
        <authorList>
            <person name="Tran Van P."/>
        </authorList>
    </citation>
    <scope>NUCLEOTIDE SEQUENCE</scope>
</reference>
<keyword evidence="2 12" id="KW-0698">rRNA processing</keyword>
<feature type="binding site" evidence="11">
    <location>
        <position position="139"/>
    </location>
    <ligand>
        <name>S-adenosyl-L-methionine</name>
        <dbReference type="ChEBI" id="CHEBI:59789"/>
    </ligand>
</feature>
<evidence type="ECO:0000256" key="4">
    <source>
        <dbReference type="ARBA" id="ARBA00022679"/>
    </source>
</evidence>
<dbReference type="GO" id="GO:0034246">
    <property type="term" value="F:mitochondrial transcription factor activity"/>
    <property type="evidence" value="ECO:0007669"/>
    <property type="project" value="TreeGrafter"/>
</dbReference>
<dbReference type="AlphaFoldDB" id="A0A7R9EGE4"/>
<evidence type="ECO:0000256" key="2">
    <source>
        <dbReference type="ARBA" id="ARBA00022552"/>
    </source>
</evidence>
<evidence type="ECO:0000256" key="6">
    <source>
        <dbReference type="ARBA" id="ARBA00022884"/>
    </source>
</evidence>
<evidence type="ECO:0000256" key="8">
    <source>
        <dbReference type="ARBA" id="ARBA00023015"/>
    </source>
</evidence>
<dbReference type="FunFam" id="1.10.8.100:FF:000006">
    <property type="entry name" value="rRNA adenine N(6)-methyltransferase"/>
    <property type="match status" value="1"/>
</dbReference>
<keyword evidence="7" id="KW-0809">Transit peptide</keyword>